<feature type="region of interest" description="Disordered" evidence="1">
    <location>
        <begin position="54"/>
        <end position="94"/>
    </location>
</feature>
<protein>
    <submittedName>
        <fullName evidence="2">Uncharacterized protein</fullName>
    </submittedName>
</protein>
<reference evidence="2 3" key="1">
    <citation type="submission" date="2022-10" db="EMBL/GenBank/DDBJ databases">
        <title>The complete genomes of actinobacterial strains from the NBC collection.</title>
        <authorList>
            <person name="Joergensen T.S."/>
            <person name="Alvarez Arevalo M."/>
            <person name="Sterndorff E.B."/>
            <person name="Faurdal D."/>
            <person name="Vuksanovic O."/>
            <person name="Mourched A.-S."/>
            <person name="Charusanti P."/>
            <person name="Shaw S."/>
            <person name="Blin K."/>
            <person name="Weber T."/>
        </authorList>
    </citation>
    <scope>NUCLEOTIDE SEQUENCE [LARGE SCALE GENOMIC DNA]</scope>
    <source>
        <strain evidence="2 3">NBC 01774</strain>
    </source>
</reference>
<evidence type="ECO:0000313" key="2">
    <source>
        <dbReference type="EMBL" id="WSB72759.1"/>
    </source>
</evidence>
<accession>A0ABZ1FQQ6</accession>
<keyword evidence="3" id="KW-1185">Reference proteome</keyword>
<gene>
    <name evidence="2" type="ORF">OG863_35080</name>
</gene>
<proteinExistence type="predicted"/>
<evidence type="ECO:0000313" key="3">
    <source>
        <dbReference type="Proteomes" id="UP001344251"/>
    </source>
</evidence>
<organism evidence="2 3">
    <name type="scientific">Streptomyces decoyicus</name>
    <dbReference type="NCBI Taxonomy" id="249567"/>
    <lineage>
        <taxon>Bacteria</taxon>
        <taxon>Bacillati</taxon>
        <taxon>Actinomycetota</taxon>
        <taxon>Actinomycetes</taxon>
        <taxon>Kitasatosporales</taxon>
        <taxon>Streptomycetaceae</taxon>
        <taxon>Streptomyces</taxon>
    </lineage>
</organism>
<dbReference type="Proteomes" id="UP001344251">
    <property type="component" value="Chromosome"/>
</dbReference>
<name>A0ABZ1FQQ6_9ACTN</name>
<dbReference type="RefSeq" id="WP_326622368.1">
    <property type="nucleotide sequence ID" value="NZ_CP109106.1"/>
</dbReference>
<dbReference type="EMBL" id="CP109106">
    <property type="protein sequence ID" value="WSB72759.1"/>
    <property type="molecule type" value="Genomic_DNA"/>
</dbReference>
<sequence>MAPDGIPTRPPLPLELLLSLSCCEGEWEEFDPAGALPGVLPGALSGAGDGEGTFVSGRLTASGDGEGDGDEVGEGACCGDWWESEPEPPASELA</sequence>
<evidence type="ECO:0000256" key="1">
    <source>
        <dbReference type="SAM" id="MobiDB-lite"/>
    </source>
</evidence>